<dbReference type="EMBL" id="CP032101">
    <property type="protein sequence ID" value="AXX85926.1"/>
    <property type="molecule type" value="Genomic_DNA"/>
</dbReference>
<name>A0A347TH48_9BACT</name>
<keyword evidence="5" id="KW-1185">Reference proteome</keyword>
<evidence type="ECO:0000313" key="6">
    <source>
        <dbReference type="Proteomes" id="UP000264693"/>
    </source>
</evidence>
<dbReference type="PANTHER" id="PTHR32114">
    <property type="entry name" value="ABC TRANSPORTER ABCH.3"/>
    <property type="match status" value="1"/>
</dbReference>
<dbReference type="Pfam" id="PF13476">
    <property type="entry name" value="AAA_23"/>
    <property type="match status" value="1"/>
</dbReference>
<dbReference type="InterPro" id="IPR038729">
    <property type="entry name" value="Rad50/SbcC_AAA"/>
</dbReference>
<dbReference type="GO" id="GO:0016887">
    <property type="term" value="F:ATP hydrolysis activity"/>
    <property type="evidence" value="ECO:0007669"/>
    <property type="project" value="InterPro"/>
</dbReference>
<dbReference type="EMBL" id="NXAO01000041">
    <property type="protein sequence ID" value="PHO14954.1"/>
    <property type="molecule type" value="Genomic_DNA"/>
</dbReference>
<reference evidence="5" key="1">
    <citation type="submission" date="2017-09" db="EMBL/GenBank/DDBJ databases">
        <title>Arcobacter canalis sp. nov., a new species isolated from a water canal contaminated with urban sewage.</title>
        <authorList>
            <person name="Perez-Cataluna A."/>
            <person name="Salas-Masso N."/>
            <person name="Figueras M.J."/>
        </authorList>
    </citation>
    <scope>NUCLEOTIDE SEQUENCE [LARGE SCALE GENOMIC DNA]</scope>
    <source>
        <strain evidence="5">CECT 7727</strain>
    </source>
</reference>
<dbReference type="SUPFAM" id="SSF52540">
    <property type="entry name" value="P-loop containing nucleoside triphosphate hydrolases"/>
    <property type="match status" value="1"/>
</dbReference>
<dbReference type="AlphaFoldDB" id="A0A347TH48"/>
<evidence type="ECO:0000313" key="5">
    <source>
        <dbReference type="Proteomes" id="UP000224740"/>
    </source>
</evidence>
<feature type="domain" description="Rad50/SbcC-type AAA" evidence="2">
    <location>
        <begin position="5"/>
        <end position="237"/>
    </location>
</feature>
<evidence type="ECO:0000259" key="2">
    <source>
        <dbReference type="Pfam" id="PF13476"/>
    </source>
</evidence>
<dbReference type="KEGG" id="amar:AMRN_0127"/>
<evidence type="ECO:0000313" key="3">
    <source>
        <dbReference type="EMBL" id="AXX85926.1"/>
    </source>
</evidence>
<reference evidence="3 6" key="3">
    <citation type="submission" date="2018-08" db="EMBL/GenBank/DDBJ databases">
        <title>Complete genome of the Arcobacter marinus type strain JCM 15502.</title>
        <authorList>
            <person name="Miller W.G."/>
            <person name="Yee E."/>
            <person name="Huynh S."/>
            <person name="Parker C.T."/>
        </authorList>
    </citation>
    <scope>NUCLEOTIDE SEQUENCE [LARGE SCALE GENOMIC DNA]</scope>
    <source>
        <strain evidence="3 6">JCM 15502</strain>
    </source>
</reference>
<dbReference type="Proteomes" id="UP000224740">
    <property type="component" value="Unassembled WGS sequence"/>
</dbReference>
<dbReference type="Gene3D" id="3.40.50.300">
    <property type="entry name" value="P-loop containing nucleotide triphosphate hydrolases"/>
    <property type="match status" value="1"/>
</dbReference>
<keyword evidence="1" id="KW-0175">Coiled coil</keyword>
<proteinExistence type="predicted"/>
<evidence type="ECO:0000313" key="4">
    <source>
        <dbReference type="EMBL" id="PHO14954.1"/>
    </source>
</evidence>
<dbReference type="InterPro" id="IPR027417">
    <property type="entry name" value="P-loop_NTPase"/>
</dbReference>
<dbReference type="Proteomes" id="UP000264693">
    <property type="component" value="Chromosome"/>
</dbReference>
<evidence type="ECO:0000256" key="1">
    <source>
        <dbReference type="SAM" id="Coils"/>
    </source>
</evidence>
<accession>A0A347TH48</accession>
<sequence>MKLTSITLNNMFSYHGTNSILFNNISCIIGANGYGKTSILNSIKLCLGQSKIDIDSVLNNNAEEKKCWVNLDFDEFNIKRTWNFTSKFEESLSVILKDGEKYEDDEAEHFIQNKIPEFLIDFLFYDGEIGNNLLLLSNIKLKSIFDYIFDLDLLVNTQKDSQAVSKRLLEKNNDDSTKELLVLENQRLDILDLISNQKEELIEKEKEFKIQKMNLQKSNTQIRNKSKKVNKLHEELDKTKAILDEKASKLKEIILWQMPLLLNKRIFNGIQDRTSSALKIEDESLFSNKFHKFIQEINSPLEENKILELFKSTMINNSPKIQLSMSNNDFKKLIEEMKDLKLITVQIEEKIKIAQDSIMEQEMMRSLVESRDLQEEELNVLDKYIQELKDKIESNTIKSKEINKTLTQAFKENQHKYAFIKGYEELQIISKVSARVYNKRLEKELSIFNEKLKENTSRFLKQYDHISNIFINDNHNIIITDKKEEKLSTKLLSAGQKQILNFLIVKTILDFKNFASFVMVDTPFGRLSNKNKELLLNSCYLSFENLILLLTDSEYDFVKTQNLNYKTYQIKRNDLGSNIEEIT</sequence>
<dbReference type="REBASE" id="273765">
    <property type="entry name" value="M.Ama15502DndDP"/>
</dbReference>
<dbReference type="PANTHER" id="PTHR32114:SF2">
    <property type="entry name" value="ABC TRANSPORTER ABCH.3"/>
    <property type="match status" value="1"/>
</dbReference>
<reference evidence="4" key="2">
    <citation type="submission" date="2017-09" db="EMBL/GenBank/DDBJ databases">
        <authorList>
            <person name="Perez-Cataluna A."/>
            <person name="Figueras M.J."/>
            <person name="Salas-Masso N."/>
        </authorList>
    </citation>
    <scope>NUCLEOTIDE SEQUENCE</scope>
    <source>
        <strain evidence="4">CECT 7727</strain>
    </source>
</reference>
<dbReference type="RefSeq" id="WP_099311372.1">
    <property type="nucleotide sequence ID" value="NZ_CP032101.1"/>
</dbReference>
<gene>
    <name evidence="3" type="primary">dndD</name>
    <name evidence="3" type="ORF">AMRN_0127</name>
    <name evidence="4" type="ORF">CPH92_08850</name>
</gene>
<dbReference type="GO" id="GO:0006302">
    <property type="term" value="P:double-strand break repair"/>
    <property type="evidence" value="ECO:0007669"/>
    <property type="project" value="InterPro"/>
</dbReference>
<protein>
    <submittedName>
        <fullName evidence="3">DNA phosphorothioation system protein DndD</fullName>
    </submittedName>
</protein>
<organism evidence="3 6">
    <name type="scientific">Malaciobacter marinus</name>
    <dbReference type="NCBI Taxonomy" id="505249"/>
    <lineage>
        <taxon>Bacteria</taxon>
        <taxon>Pseudomonadati</taxon>
        <taxon>Campylobacterota</taxon>
        <taxon>Epsilonproteobacteria</taxon>
        <taxon>Campylobacterales</taxon>
        <taxon>Arcobacteraceae</taxon>
        <taxon>Malaciobacter</taxon>
    </lineage>
</organism>
<feature type="coiled-coil region" evidence="1">
    <location>
        <begin position="166"/>
        <end position="249"/>
    </location>
</feature>